<dbReference type="RefSeq" id="WP_148816650.1">
    <property type="nucleotide sequence ID" value="NZ_CP043046.1"/>
</dbReference>
<dbReference type="PROSITE" id="PS00211">
    <property type="entry name" value="ABC_TRANSPORTER_1"/>
    <property type="match status" value="1"/>
</dbReference>
<dbReference type="PANTHER" id="PTHR45772:SF9">
    <property type="entry name" value="CONSERVED COMPONENT OF ABC TRANSPORTER FOR NATURAL AMINO ACIDS"/>
    <property type="match status" value="1"/>
</dbReference>
<keyword evidence="4 6" id="KW-0067">ATP-binding</keyword>
<evidence type="ECO:0000259" key="5">
    <source>
        <dbReference type="PROSITE" id="PS50893"/>
    </source>
</evidence>
<proteinExistence type="predicted"/>
<name>A0A5C0B1G5_9BURK</name>
<dbReference type="InterPro" id="IPR003439">
    <property type="entry name" value="ABC_transporter-like_ATP-bd"/>
</dbReference>
<dbReference type="CDD" id="cd03219">
    <property type="entry name" value="ABC_Mj1267_LivG_branched"/>
    <property type="match status" value="1"/>
</dbReference>
<accession>A0A5C0B1G5</accession>
<gene>
    <name evidence="6" type="ORF">FXN63_18470</name>
</gene>
<keyword evidence="2" id="KW-0472">Membrane</keyword>
<keyword evidence="7" id="KW-1185">Reference proteome</keyword>
<dbReference type="PROSITE" id="PS50893">
    <property type="entry name" value="ABC_TRANSPORTER_2"/>
    <property type="match status" value="1"/>
</dbReference>
<dbReference type="GO" id="GO:0005886">
    <property type="term" value="C:plasma membrane"/>
    <property type="evidence" value="ECO:0007669"/>
    <property type="project" value="TreeGrafter"/>
</dbReference>
<dbReference type="Pfam" id="PF12399">
    <property type="entry name" value="BCA_ABC_TP_C"/>
    <property type="match status" value="1"/>
</dbReference>
<dbReference type="Proteomes" id="UP000325161">
    <property type="component" value="Chromosome"/>
</dbReference>
<dbReference type="InterPro" id="IPR032823">
    <property type="entry name" value="BCA_ABC_TP_C"/>
</dbReference>
<dbReference type="GO" id="GO:0016887">
    <property type="term" value="F:ATP hydrolysis activity"/>
    <property type="evidence" value="ECO:0007669"/>
    <property type="project" value="InterPro"/>
</dbReference>
<sequence>MILEARDITRRFGGFTAVDKVSVSLGKQEILGIAGTNGAGKSTLFAAIAGQQGSDGGSIMFDGHDITKLPPYKRAHLGLVRTFQIPREFKSLTVHENLLAAAPNLRGERLLSSFFRTSSLVRNEHELSEKADKILEFLNLKRVRDTMAGGLSGGQKKLVELGRVLMLDPKCILLDEPFAGVNPVLIDELCARVRELHAQGISFIVIEHHLQALQALAGRMIVMDRGAILAEGDPRAVMNDPRVQEAYMGGVA</sequence>
<keyword evidence="1" id="KW-0813">Transport</keyword>
<keyword evidence="2" id="KW-1003">Cell membrane</keyword>
<dbReference type="PANTHER" id="PTHR45772">
    <property type="entry name" value="CONSERVED COMPONENT OF ABC TRANSPORTER FOR NATURAL AMINO ACIDS-RELATED"/>
    <property type="match status" value="1"/>
</dbReference>
<evidence type="ECO:0000256" key="4">
    <source>
        <dbReference type="ARBA" id="ARBA00022840"/>
    </source>
</evidence>
<dbReference type="EMBL" id="CP043046">
    <property type="protein sequence ID" value="QEI07603.1"/>
    <property type="molecule type" value="Genomic_DNA"/>
</dbReference>
<organism evidence="6 7">
    <name type="scientific">Pigmentiphaga aceris</name>
    <dbReference type="NCBI Taxonomy" id="1940612"/>
    <lineage>
        <taxon>Bacteria</taxon>
        <taxon>Pseudomonadati</taxon>
        <taxon>Pseudomonadota</taxon>
        <taxon>Betaproteobacteria</taxon>
        <taxon>Burkholderiales</taxon>
        <taxon>Alcaligenaceae</taxon>
        <taxon>Pigmentiphaga</taxon>
    </lineage>
</organism>
<evidence type="ECO:0000256" key="3">
    <source>
        <dbReference type="ARBA" id="ARBA00022741"/>
    </source>
</evidence>
<protein>
    <submittedName>
        <fullName evidence="6">ABC transporter ATP-binding protein</fullName>
    </submittedName>
</protein>
<dbReference type="InterPro" id="IPR051120">
    <property type="entry name" value="ABC_AA/LPS_Transport"/>
</dbReference>
<dbReference type="OrthoDB" id="9781337at2"/>
<dbReference type="AlphaFoldDB" id="A0A5C0B1G5"/>
<dbReference type="InterPro" id="IPR003593">
    <property type="entry name" value="AAA+_ATPase"/>
</dbReference>
<evidence type="ECO:0000256" key="2">
    <source>
        <dbReference type="ARBA" id="ARBA00022475"/>
    </source>
</evidence>
<dbReference type="KEGG" id="pacr:FXN63_18470"/>
<dbReference type="InterPro" id="IPR027417">
    <property type="entry name" value="P-loop_NTPase"/>
</dbReference>
<dbReference type="SUPFAM" id="SSF52540">
    <property type="entry name" value="P-loop containing nucleoside triphosphate hydrolases"/>
    <property type="match status" value="1"/>
</dbReference>
<feature type="domain" description="ABC transporter" evidence="5">
    <location>
        <begin position="3"/>
        <end position="250"/>
    </location>
</feature>
<dbReference type="GO" id="GO:0005524">
    <property type="term" value="F:ATP binding"/>
    <property type="evidence" value="ECO:0007669"/>
    <property type="project" value="UniProtKB-KW"/>
</dbReference>
<reference evidence="6 7" key="1">
    <citation type="submission" date="2019-08" db="EMBL/GenBank/DDBJ databases">
        <title>Amphibian skin-associated Pigmentiphaga: genome sequence and occurrence across geography and hosts.</title>
        <authorList>
            <person name="Bletz M.C."/>
            <person name="Bunk B."/>
            <person name="Sproeer C."/>
            <person name="Biwer P."/>
            <person name="Reiter S."/>
            <person name="Rabemananjara F.C.E."/>
            <person name="Schulz S."/>
            <person name="Overmann J."/>
            <person name="Vences M."/>
        </authorList>
    </citation>
    <scope>NUCLEOTIDE SEQUENCE [LARGE SCALE GENOMIC DNA]</scope>
    <source>
        <strain evidence="6 7">Mada1488</strain>
    </source>
</reference>
<dbReference type="SMART" id="SM00382">
    <property type="entry name" value="AAA"/>
    <property type="match status" value="1"/>
</dbReference>
<dbReference type="InterPro" id="IPR017871">
    <property type="entry name" value="ABC_transporter-like_CS"/>
</dbReference>
<evidence type="ECO:0000313" key="6">
    <source>
        <dbReference type="EMBL" id="QEI07603.1"/>
    </source>
</evidence>
<dbReference type="Pfam" id="PF00005">
    <property type="entry name" value="ABC_tran"/>
    <property type="match status" value="1"/>
</dbReference>
<evidence type="ECO:0000256" key="1">
    <source>
        <dbReference type="ARBA" id="ARBA00022448"/>
    </source>
</evidence>
<keyword evidence="3" id="KW-0547">Nucleotide-binding</keyword>
<dbReference type="Gene3D" id="3.40.50.300">
    <property type="entry name" value="P-loop containing nucleotide triphosphate hydrolases"/>
    <property type="match status" value="1"/>
</dbReference>
<evidence type="ECO:0000313" key="7">
    <source>
        <dbReference type="Proteomes" id="UP000325161"/>
    </source>
</evidence>